<evidence type="ECO:0000313" key="1">
    <source>
        <dbReference type="EMBL" id="KAJ7540809.1"/>
    </source>
</evidence>
<accession>A0ACC2CFL0</accession>
<dbReference type="Proteomes" id="UP001162992">
    <property type="component" value="Chromosome 10"/>
</dbReference>
<evidence type="ECO:0000313" key="2">
    <source>
        <dbReference type="Proteomes" id="UP001162992"/>
    </source>
</evidence>
<sequence length="560" mass="63015">MAFMMQCFTSLLRECGVVSTSLAELWIISLLAAYMLMLIFIKLQLNSRRSKQQHKLPPGPSPWPIVGNMLQANDLPHRWFAKLASQYGPILYLYMGSNPYVIVNNAEMAKEALKTRDADFASRPRSMFGEVISFGYEDMVFRSSDAKWRALRKLCASNLFTPTGMKTFTAVRQEEMLSMVSSVHSSAKGCSVINIKRVIYEANVNSMCRILFGKKYLRAVPQLDLEAKNFLDLLDRIVSESGQINLGDFIPALQWLDLQGAEKRLKNDMKQALEKFFYPVLAENRKLRDEQGGETIKEGEAKNFLDVLQSFEGEESFSDKSIAGILCNLILAGTDTTSVTVEWAFSELLANPHILRKAQEEIDSVVGYQRVVQESDLLNLPYLQAIVKETLRMHPALPLGIPHYNSATTHLGGYTIPAGSTLLVNIWAIAQDPASWSNPTQFNPDRFLGSDIQLVGQQFQLIPFSAGRRHCLGYPLVLVQVPHILATLLQAFDWSLPAGQRPEDINMQEKVGLSCYRAVPLELLVSERLPTINNTLNLYENMDHTQQYTEHKLSELSVQG</sequence>
<protein>
    <submittedName>
        <fullName evidence="1">Uncharacterized protein</fullName>
    </submittedName>
</protein>
<organism evidence="1 2">
    <name type="scientific">Diphasiastrum complanatum</name>
    <name type="common">Issler's clubmoss</name>
    <name type="synonym">Lycopodium complanatum</name>
    <dbReference type="NCBI Taxonomy" id="34168"/>
    <lineage>
        <taxon>Eukaryota</taxon>
        <taxon>Viridiplantae</taxon>
        <taxon>Streptophyta</taxon>
        <taxon>Embryophyta</taxon>
        <taxon>Tracheophyta</taxon>
        <taxon>Lycopodiopsida</taxon>
        <taxon>Lycopodiales</taxon>
        <taxon>Lycopodiaceae</taxon>
        <taxon>Lycopodioideae</taxon>
        <taxon>Diphasiastrum</taxon>
    </lineage>
</organism>
<reference evidence="2" key="1">
    <citation type="journal article" date="2024" name="Proc. Natl. Acad. Sci. U.S.A.">
        <title>Extraordinary preservation of gene collinearity over three hundred million years revealed in homosporous lycophytes.</title>
        <authorList>
            <person name="Li C."/>
            <person name="Wickell D."/>
            <person name="Kuo L.Y."/>
            <person name="Chen X."/>
            <person name="Nie B."/>
            <person name="Liao X."/>
            <person name="Peng D."/>
            <person name="Ji J."/>
            <person name="Jenkins J."/>
            <person name="Williams M."/>
            <person name="Shu S."/>
            <person name="Plott C."/>
            <person name="Barry K."/>
            <person name="Rajasekar S."/>
            <person name="Grimwood J."/>
            <person name="Han X."/>
            <person name="Sun S."/>
            <person name="Hou Z."/>
            <person name="He W."/>
            <person name="Dai G."/>
            <person name="Sun C."/>
            <person name="Schmutz J."/>
            <person name="Leebens-Mack J.H."/>
            <person name="Li F.W."/>
            <person name="Wang L."/>
        </authorList>
    </citation>
    <scope>NUCLEOTIDE SEQUENCE [LARGE SCALE GENOMIC DNA]</scope>
    <source>
        <strain evidence="2">cv. PW_Plant_1</strain>
    </source>
</reference>
<name>A0ACC2CFL0_DIPCM</name>
<keyword evidence="2" id="KW-1185">Reference proteome</keyword>
<dbReference type="EMBL" id="CM055101">
    <property type="protein sequence ID" value="KAJ7540809.1"/>
    <property type="molecule type" value="Genomic_DNA"/>
</dbReference>
<comment type="caution">
    <text evidence="1">The sequence shown here is derived from an EMBL/GenBank/DDBJ whole genome shotgun (WGS) entry which is preliminary data.</text>
</comment>
<gene>
    <name evidence="1" type="ORF">O6H91_10G031800</name>
</gene>
<proteinExistence type="predicted"/>